<evidence type="ECO:0000313" key="4">
    <source>
        <dbReference type="Proteomes" id="UP000278807"/>
    </source>
</evidence>
<sequence>MNKNVGYALLACLVLLLLVLSLGVPKWPCQGYILETKCIQRHSYKVTGFLLAAATVAALLVAIFLLLVILQGSSRMLIAALIAAAITALLAVAATFYYASFMPPLCPILAAFGAGVALGLFVILLFDYRS</sequence>
<dbReference type="EMBL" id="UZAE01012587">
    <property type="protein sequence ID" value="VDO05818.1"/>
    <property type="molecule type" value="Genomic_DNA"/>
</dbReference>
<gene>
    <name evidence="3" type="ORF">HNAJ_LOCUS9367</name>
</gene>
<evidence type="ECO:0000313" key="3">
    <source>
        <dbReference type="EMBL" id="VDO05818.1"/>
    </source>
</evidence>
<dbReference type="Proteomes" id="UP000278807">
    <property type="component" value="Unassembled WGS sequence"/>
</dbReference>
<evidence type="ECO:0000313" key="5">
    <source>
        <dbReference type="WBParaSite" id="HNAJ_0000937201-mRNA-1"/>
    </source>
</evidence>
<evidence type="ECO:0000256" key="2">
    <source>
        <dbReference type="SAM" id="SignalP"/>
    </source>
</evidence>
<keyword evidence="4" id="KW-1185">Reference proteome</keyword>
<protein>
    <submittedName>
        <fullName evidence="5">Transmembrane protein</fullName>
    </submittedName>
</protein>
<feature type="signal peptide" evidence="2">
    <location>
        <begin position="1"/>
        <end position="23"/>
    </location>
</feature>
<keyword evidence="1" id="KW-0472">Membrane</keyword>
<feature type="transmembrane region" description="Helical" evidence="1">
    <location>
        <begin position="47"/>
        <end position="70"/>
    </location>
</feature>
<organism evidence="5">
    <name type="scientific">Rodentolepis nana</name>
    <name type="common">Dwarf tapeworm</name>
    <name type="synonym">Hymenolepis nana</name>
    <dbReference type="NCBI Taxonomy" id="102285"/>
    <lineage>
        <taxon>Eukaryota</taxon>
        <taxon>Metazoa</taxon>
        <taxon>Spiralia</taxon>
        <taxon>Lophotrochozoa</taxon>
        <taxon>Platyhelminthes</taxon>
        <taxon>Cestoda</taxon>
        <taxon>Eucestoda</taxon>
        <taxon>Cyclophyllidea</taxon>
        <taxon>Hymenolepididae</taxon>
        <taxon>Rodentolepis</taxon>
    </lineage>
</organism>
<proteinExistence type="predicted"/>
<keyword evidence="2" id="KW-0732">Signal</keyword>
<dbReference type="WBParaSite" id="HNAJ_0000937201-mRNA-1">
    <property type="protein sequence ID" value="HNAJ_0000937201-mRNA-1"/>
    <property type="gene ID" value="HNAJ_0000937201"/>
</dbReference>
<keyword evidence="1" id="KW-0812">Transmembrane</keyword>
<keyword evidence="1" id="KW-1133">Transmembrane helix</keyword>
<reference evidence="3 4" key="2">
    <citation type="submission" date="2018-11" db="EMBL/GenBank/DDBJ databases">
        <authorList>
            <consortium name="Pathogen Informatics"/>
        </authorList>
    </citation>
    <scope>NUCLEOTIDE SEQUENCE [LARGE SCALE GENOMIC DNA]</scope>
</reference>
<feature type="transmembrane region" description="Helical" evidence="1">
    <location>
        <begin position="105"/>
        <end position="126"/>
    </location>
</feature>
<accession>A0A0R3TPH1</accession>
<dbReference type="AlphaFoldDB" id="A0A0R3TPH1"/>
<reference evidence="5" key="1">
    <citation type="submission" date="2017-02" db="UniProtKB">
        <authorList>
            <consortium name="WormBaseParasite"/>
        </authorList>
    </citation>
    <scope>IDENTIFICATION</scope>
</reference>
<feature type="transmembrane region" description="Helical" evidence="1">
    <location>
        <begin position="77"/>
        <end position="99"/>
    </location>
</feature>
<feature type="chain" id="PRO_5043131984" evidence="2">
    <location>
        <begin position="24"/>
        <end position="130"/>
    </location>
</feature>
<name>A0A0R3TPH1_RODNA</name>
<evidence type="ECO:0000256" key="1">
    <source>
        <dbReference type="SAM" id="Phobius"/>
    </source>
</evidence>